<dbReference type="RefSeq" id="WP_062152092.1">
    <property type="nucleotide sequence ID" value="NZ_CP013003.1"/>
</dbReference>
<accession>A0A0P0P4B3</accession>
<evidence type="ECO:0008006" key="4">
    <source>
        <dbReference type="Google" id="ProtNLM"/>
    </source>
</evidence>
<evidence type="ECO:0000256" key="1">
    <source>
        <dbReference type="SAM" id="SignalP"/>
    </source>
</evidence>
<name>A0A0P0P4B3_9CAUL</name>
<sequence length="123" mass="12667">MGTVTTWLKHLGGALFACLLLASFVTPAVGAALCLSDPMAVASDQLAAEAPTVIESDAEDSDAQEEGERQTCVEGHCHHATPLIGADVASLAAQDINRVRLVPAAPGIPPSLAPARLHEPPRV</sequence>
<protein>
    <recommendedName>
        <fullName evidence="4">Cobalt transporter</fullName>
    </recommendedName>
</protein>
<proteinExistence type="predicted"/>
<keyword evidence="1" id="KW-0732">Signal</keyword>
<organism evidence="2 3">
    <name type="scientific">Caulobacter henricii</name>
    <dbReference type="NCBI Taxonomy" id="69395"/>
    <lineage>
        <taxon>Bacteria</taxon>
        <taxon>Pseudomonadati</taxon>
        <taxon>Pseudomonadota</taxon>
        <taxon>Alphaproteobacteria</taxon>
        <taxon>Caulobacterales</taxon>
        <taxon>Caulobacteraceae</taxon>
        <taxon>Caulobacter</taxon>
    </lineage>
</organism>
<dbReference type="Proteomes" id="UP000056905">
    <property type="component" value="Plasmid pCB4"/>
</dbReference>
<gene>
    <name evidence="2" type="ORF">AQ619_18540</name>
</gene>
<keyword evidence="2" id="KW-0614">Plasmid</keyword>
<evidence type="ECO:0000313" key="3">
    <source>
        <dbReference type="Proteomes" id="UP000056905"/>
    </source>
</evidence>
<keyword evidence="3" id="KW-1185">Reference proteome</keyword>
<dbReference type="EMBL" id="CP013003">
    <property type="protein sequence ID" value="ALL15484.1"/>
    <property type="molecule type" value="Genomic_DNA"/>
</dbReference>
<dbReference type="KEGG" id="chq:AQ619_18540"/>
<geneLocation type="plasmid" evidence="3">
    <name>CB4 Plasmid</name>
</geneLocation>
<dbReference type="AlphaFoldDB" id="A0A0P0P4B3"/>
<dbReference type="OrthoDB" id="7189528at2"/>
<feature type="signal peptide" evidence="1">
    <location>
        <begin position="1"/>
        <end position="28"/>
    </location>
</feature>
<reference evidence="2 3" key="1">
    <citation type="submission" date="2015-10" db="EMBL/GenBank/DDBJ databases">
        <title>Conservation of the essential genome among Caulobacter and Brevundimonas species.</title>
        <authorList>
            <person name="Scott D."/>
            <person name="Ely B."/>
        </authorList>
    </citation>
    <scope>NUCLEOTIDE SEQUENCE [LARGE SCALE GENOMIC DNA]</scope>
    <source>
        <strain evidence="2 3">CB4</strain>
        <plasmid evidence="3">CB4 Plasmid</plasmid>
    </source>
</reference>
<evidence type="ECO:0000313" key="2">
    <source>
        <dbReference type="EMBL" id="ALL15484.1"/>
    </source>
</evidence>
<feature type="chain" id="PRO_5006052781" description="Cobalt transporter" evidence="1">
    <location>
        <begin position="29"/>
        <end position="123"/>
    </location>
</feature>